<dbReference type="OrthoDB" id="10252235at2759"/>
<protein>
    <submittedName>
        <fullName evidence="7">Metallo-dependent phosphatase</fullName>
    </submittedName>
</protein>
<evidence type="ECO:0000256" key="3">
    <source>
        <dbReference type="RuleBase" id="RU362119"/>
    </source>
</evidence>
<evidence type="ECO:0000256" key="2">
    <source>
        <dbReference type="ARBA" id="ARBA00022729"/>
    </source>
</evidence>
<dbReference type="InterPro" id="IPR008334">
    <property type="entry name" value="5'-Nucleotdase_C"/>
</dbReference>
<evidence type="ECO:0000313" key="7">
    <source>
        <dbReference type="EMBL" id="KAF9792088.1"/>
    </source>
</evidence>
<keyword evidence="3" id="KW-0378">Hydrolase</keyword>
<evidence type="ECO:0000256" key="4">
    <source>
        <dbReference type="SAM" id="MobiDB-lite"/>
    </source>
</evidence>
<sequence>MPSISLLHFNDVYRVQPQKLSPKSPDTIDVTQFAQMVNDIRESWKKSSKEGLVLFSGDLFAPSVESSVTRGTHMIPVVNEIAPDVALTGNHDFDFGYPHLTKLVSATKFPWVLSNIIDSATSKVPEYLKEYEIFERGDVRIGVIGLVEEEWIATVSSWPPNFEYRSMAEVGRDLSARLRGEEKCDIIIALTHSRLPNDIALARDLLALSPEHIPSSQIVFSHGVDVLLGGHDHFYFASKGVTFWENYDVHQECLGAEGDKGDILVIKSGTDFRDLTSIDLELGNVPETTDGAVRRKLIKSIKGRRLETKPGMPQSQSLREALKSVLESVSASLKEPVAKTDVELDLSSQYIRTQEMASSNWFADILRHAYDDVLCLKGCGGADAVLICAGSLRGDSVYGPGNITLGDIMEILPFEDSLVVLELDGETIWAALEAGLRTWPAQEGRFPVISGFRVVWDSRLPPGQRVVSVHFDPEISDSTTDTPTSTSGLVTPTQSMAIGVSRDWVDQVKREKGGRMYKVVTREYLASGHDGYDMLKGNKYLVEDEGGQMMSTIARKYLLGSRFVNRMSRLAREDALTRSFIQANTEMIIQRESKRSQKLENPKMHWKLATSLVIKSIRSRRHYQDNLSVTQVEHMSEVDCFDGERVRRNWGTSQPKETNSEKGKGVGETNLRTMDEDDLLRIHPTLDGRFKDSGRA</sequence>
<dbReference type="GO" id="GO:0009166">
    <property type="term" value="P:nucleotide catabolic process"/>
    <property type="evidence" value="ECO:0007669"/>
    <property type="project" value="InterPro"/>
</dbReference>
<evidence type="ECO:0000259" key="5">
    <source>
        <dbReference type="Pfam" id="PF00149"/>
    </source>
</evidence>
<dbReference type="SUPFAM" id="SSF56300">
    <property type="entry name" value="Metallo-dependent phosphatases"/>
    <property type="match status" value="1"/>
</dbReference>
<dbReference type="Proteomes" id="UP000736335">
    <property type="component" value="Unassembled WGS sequence"/>
</dbReference>
<dbReference type="InterPro" id="IPR004843">
    <property type="entry name" value="Calcineurin-like_PHP"/>
</dbReference>
<feature type="domain" description="Calcineurin-like phosphoesterase" evidence="5">
    <location>
        <begin position="7"/>
        <end position="234"/>
    </location>
</feature>
<dbReference type="EMBL" id="WIUZ02000001">
    <property type="protein sequence ID" value="KAF9792088.1"/>
    <property type="molecule type" value="Genomic_DNA"/>
</dbReference>
<dbReference type="GO" id="GO:0000166">
    <property type="term" value="F:nucleotide binding"/>
    <property type="evidence" value="ECO:0007669"/>
    <property type="project" value="UniProtKB-KW"/>
</dbReference>
<keyword evidence="8" id="KW-1185">Reference proteome</keyword>
<dbReference type="InterPro" id="IPR006179">
    <property type="entry name" value="5_nucleotidase/apyrase"/>
</dbReference>
<feature type="region of interest" description="Disordered" evidence="4">
    <location>
        <begin position="649"/>
        <end position="678"/>
    </location>
</feature>
<dbReference type="Pfam" id="PF00149">
    <property type="entry name" value="Metallophos"/>
    <property type="match status" value="1"/>
</dbReference>
<comment type="caution">
    <text evidence="7">The sequence shown here is derived from an EMBL/GenBank/DDBJ whole genome shotgun (WGS) entry which is preliminary data.</text>
</comment>
<dbReference type="Gene3D" id="3.60.21.10">
    <property type="match status" value="1"/>
</dbReference>
<dbReference type="InterPro" id="IPR029052">
    <property type="entry name" value="Metallo-depent_PP-like"/>
</dbReference>
<name>A0A9P6HP27_9AGAM</name>
<comment type="similarity">
    <text evidence="1 3">Belongs to the 5'-nucleotidase family.</text>
</comment>
<feature type="domain" description="5'-Nucleotidase C-terminal" evidence="6">
    <location>
        <begin position="337"/>
        <end position="470"/>
    </location>
</feature>
<organism evidence="7 8">
    <name type="scientific">Thelephora terrestris</name>
    <dbReference type="NCBI Taxonomy" id="56493"/>
    <lineage>
        <taxon>Eukaryota</taxon>
        <taxon>Fungi</taxon>
        <taxon>Dikarya</taxon>
        <taxon>Basidiomycota</taxon>
        <taxon>Agaricomycotina</taxon>
        <taxon>Agaricomycetes</taxon>
        <taxon>Thelephorales</taxon>
        <taxon>Thelephoraceae</taxon>
        <taxon>Thelephora</taxon>
    </lineage>
</organism>
<evidence type="ECO:0000256" key="1">
    <source>
        <dbReference type="ARBA" id="ARBA00006654"/>
    </source>
</evidence>
<reference evidence="7" key="1">
    <citation type="journal article" date="2020" name="Nat. Commun.">
        <title>Large-scale genome sequencing of mycorrhizal fungi provides insights into the early evolution of symbiotic traits.</title>
        <authorList>
            <person name="Miyauchi S."/>
            <person name="Kiss E."/>
            <person name="Kuo A."/>
            <person name="Drula E."/>
            <person name="Kohler A."/>
            <person name="Sanchez-Garcia M."/>
            <person name="Morin E."/>
            <person name="Andreopoulos B."/>
            <person name="Barry K.W."/>
            <person name="Bonito G."/>
            <person name="Buee M."/>
            <person name="Carver A."/>
            <person name="Chen C."/>
            <person name="Cichocki N."/>
            <person name="Clum A."/>
            <person name="Culley D."/>
            <person name="Crous P.W."/>
            <person name="Fauchery L."/>
            <person name="Girlanda M."/>
            <person name="Hayes R.D."/>
            <person name="Keri Z."/>
            <person name="LaButti K."/>
            <person name="Lipzen A."/>
            <person name="Lombard V."/>
            <person name="Magnuson J."/>
            <person name="Maillard F."/>
            <person name="Murat C."/>
            <person name="Nolan M."/>
            <person name="Ohm R.A."/>
            <person name="Pangilinan J."/>
            <person name="Pereira M.F."/>
            <person name="Perotto S."/>
            <person name="Peter M."/>
            <person name="Pfister S."/>
            <person name="Riley R."/>
            <person name="Sitrit Y."/>
            <person name="Stielow J.B."/>
            <person name="Szollosi G."/>
            <person name="Zifcakova L."/>
            <person name="Stursova M."/>
            <person name="Spatafora J.W."/>
            <person name="Tedersoo L."/>
            <person name="Vaario L.M."/>
            <person name="Yamada A."/>
            <person name="Yan M."/>
            <person name="Wang P."/>
            <person name="Xu J."/>
            <person name="Bruns T."/>
            <person name="Baldrian P."/>
            <person name="Vilgalys R."/>
            <person name="Dunand C."/>
            <person name="Henrissat B."/>
            <person name="Grigoriev I.V."/>
            <person name="Hibbett D."/>
            <person name="Nagy L.G."/>
            <person name="Martin F.M."/>
        </authorList>
    </citation>
    <scope>NUCLEOTIDE SEQUENCE</scope>
    <source>
        <strain evidence="7">UH-Tt-Lm1</strain>
    </source>
</reference>
<accession>A0A9P6HP27</accession>
<evidence type="ECO:0000259" key="6">
    <source>
        <dbReference type="Pfam" id="PF02872"/>
    </source>
</evidence>
<proteinExistence type="inferred from homology"/>
<dbReference type="PANTHER" id="PTHR11575">
    <property type="entry name" value="5'-NUCLEOTIDASE-RELATED"/>
    <property type="match status" value="1"/>
</dbReference>
<dbReference type="SUPFAM" id="SSF55816">
    <property type="entry name" value="5'-nucleotidase (syn. UDP-sugar hydrolase), C-terminal domain"/>
    <property type="match status" value="1"/>
</dbReference>
<gene>
    <name evidence="7" type="ORF">BJ322DRAFT_1027047</name>
</gene>
<dbReference type="AlphaFoldDB" id="A0A9P6HP27"/>
<dbReference type="Gene3D" id="3.90.780.10">
    <property type="entry name" value="5'-Nucleotidase, C-terminal domain"/>
    <property type="match status" value="1"/>
</dbReference>
<dbReference type="InterPro" id="IPR036907">
    <property type="entry name" value="5'-Nucleotdase_C_sf"/>
</dbReference>
<evidence type="ECO:0000313" key="8">
    <source>
        <dbReference type="Proteomes" id="UP000736335"/>
    </source>
</evidence>
<dbReference type="PRINTS" id="PR01607">
    <property type="entry name" value="APYRASEFAMLY"/>
</dbReference>
<keyword evidence="3" id="KW-0547">Nucleotide-binding</keyword>
<keyword evidence="2" id="KW-0732">Signal</keyword>
<dbReference type="Pfam" id="PF02872">
    <property type="entry name" value="5_nucleotid_C"/>
    <property type="match status" value="1"/>
</dbReference>
<reference evidence="7" key="2">
    <citation type="submission" date="2020-11" db="EMBL/GenBank/DDBJ databases">
        <authorList>
            <consortium name="DOE Joint Genome Institute"/>
            <person name="Kuo A."/>
            <person name="Miyauchi S."/>
            <person name="Kiss E."/>
            <person name="Drula E."/>
            <person name="Kohler A."/>
            <person name="Sanchez-Garcia M."/>
            <person name="Andreopoulos B."/>
            <person name="Barry K.W."/>
            <person name="Bonito G."/>
            <person name="Buee M."/>
            <person name="Carver A."/>
            <person name="Chen C."/>
            <person name="Cichocki N."/>
            <person name="Clum A."/>
            <person name="Culley D."/>
            <person name="Crous P.W."/>
            <person name="Fauchery L."/>
            <person name="Girlanda M."/>
            <person name="Hayes R."/>
            <person name="Keri Z."/>
            <person name="Labutti K."/>
            <person name="Lipzen A."/>
            <person name="Lombard V."/>
            <person name="Magnuson J."/>
            <person name="Maillard F."/>
            <person name="Morin E."/>
            <person name="Murat C."/>
            <person name="Nolan M."/>
            <person name="Ohm R."/>
            <person name="Pangilinan J."/>
            <person name="Pereira M."/>
            <person name="Perotto S."/>
            <person name="Peter M."/>
            <person name="Riley R."/>
            <person name="Sitrit Y."/>
            <person name="Stielow B."/>
            <person name="Szollosi G."/>
            <person name="Zifcakova L."/>
            <person name="Stursova M."/>
            <person name="Spatafora J.W."/>
            <person name="Tedersoo L."/>
            <person name="Vaario L.-M."/>
            <person name="Yamada A."/>
            <person name="Yan M."/>
            <person name="Wang P."/>
            <person name="Xu J."/>
            <person name="Bruns T."/>
            <person name="Baldrian P."/>
            <person name="Vilgalys R."/>
            <person name="Henrissat B."/>
            <person name="Grigoriev I.V."/>
            <person name="Hibbett D."/>
            <person name="Nagy L.G."/>
            <person name="Martin F.M."/>
        </authorList>
    </citation>
    <scope>NUCLEOTIDE SEQUENCE</scope>
    <source>
        <strain evidence="7">UH-Tt-Lm1</strain>
    </source>
</reference>
<dbReference type="PANTHER" id="PTHR11575:SF48">
    <property type="entry name" value="5'-NUCLEOTIDASE"/>
    <property type="match status" value="1"/>
</dbReference>
<dbReference type="GO" id="GO:0016787">
    <property type="term" value="F:hydrolase activity"/>
    <property type="evidence" value="ECO:0007669"/>
    <property type="project" value="UniProtKB-KW"/>
</dbReference>